<name>A0A4R3L211_9GAMM</name>
<dbReference type="Proteomes" id="UP000294599">
    <property type="component" value="Unassembled WGS sequence"/>
</dbReference>
<dbReference type="EMBL" id="SMAF01000049">
    <property type="protein sequence ID" value="TCS91763.1"/>
    <property type="molecule type" value="Genomic_DNA"/>
</dbReference>
<accession>A0A4R3L211</accession>
<gene>
    <name evidence="1" type="ORF">EDC25_1492</name>
</gene>
<sequence length="162" mass="17255">MKPLAALTHLFGFIVLAITSGPAITGEPPQLRGEAGAGFILELFPQQRLQMPAVLVLDRSGCVAWHHFGPELDAALSALPSVLEASGPAAVCSEPRWPALRKRLEAEGVTVNEAATRDRPVLIWYGSDTLCTSCSQAKAEYLPAISAALPNDAVVIVLEWKS</sequence>
<dbReference type="AlphaFoldDB" id="A0A4R3L211"/>
<evidence type="ECO:0000313" key="1">
    <source>
        <dbReference type="EMBL" id="TCS91763.1"/>
    </source>
</evidence>
<dbReference type="RefSeq" id="WP_123522933.1">
    <property type="nucleotide sequence ID" value="NZ_JBHLWF010000062.1"/>
</dbReference>
<keyword evidence="2" id="KW-1185">Reference proteome</keyword>
<comment type="caution">
    <text evidence="1">The sequence shown here is derived from an EMBL/GenBank/DDBJ whole genome shotgun (WGS) entry which is preliminary data.</text>
</comment>
<proteinExistence type="predicted"/>
<protein>
    <submittedName>
        <fullName evidence="1">Uncharacterized protein</fullName>
    </submittedName>
</protein>
<organism evidence="1 2">
    <name type="scientific">Pseudofulvimonas gallinarii</name>
    <dbReference type="NCBI Taxonomy" id="634155"/>
    <lineage>
        <taxon>Bacteria</taxon>
        <taxon>Pseudomonadati</taxon>
        <taxon>Pseudomonadota</taxon>
        <taxon>Gammaproteobacteria</taxon>
        <taxon>Lysobacterales</taxon>
        <taxon>Rhodanobacteraceae</taxon>
        <taxon>Pseudofulvimonas</taxon>
    </lineage>
</organism>
<evidence type="ECO:0000313" key="2">
    <source>
        <dbReference type="Proteomes" id="UP000294599"/>
    </source>
</evidence>
<reference evidence="1 2" key="1">
    <citation type="submission" date="2019-03" db="EMBL/GenBank/DDBJ databases">
        <title>Genomic Encyclopedia of Type Strains, Phase IV (KMG-IV): sequencing the most valuable type-strain genomes for metagenomic binning, comparative biology and taxonomic classification.</title>
        <authorList>
            <person name="Goeker M."/>
        </authorList>
    </citation>
    <scope>NUCLEOTIDE SEQUENCE [LARGE SCALE GENOMIC DNA]</scope>
    <source>
        <strain evidence="1 2">DSM 21944</strain>
    </source>
</reference>